<dbReference type="GO" id="GO:0016787">
    <property type="term" value="F:hydrolase activity"/>
    <property type="evidence" value="ECO:0007669"/>
    <property type="project" value="UniProtKB-KW"/>
</dbReference>
<dbReference type="Gene3D" id="3.40.50.1820">
    <property type="entry name" value="alpha/beta hydrolase"/>
    <property type="match status" value="1"/>
</dbReference>
<evidence type="ECO:0000256" key="1">
    <source>
        <dbReference type="ARBA" id="ARBA00010701"/>
    </source>
</evidence>
<dbReference type="SUPFAM" id="SSF53474">
    <property type="entry name" value="alpha/beta-Hydrolases"/>
    <property type="match status" value="1"/>
</dbReference>
<feature type="active site" description="Charge relay system" evidence="3">
    <location>
        <position position="366"/>
    </location>
</feature>
<organism evidence="6 7">
    <name type="scientific">Cinchona calisaya</name>
    <dbReference type="NCBI Taxonomy" id="153742"/>
    <lineage>
        <taxon>Eukaryota</taxon>
        <taxon>Viridiplantae</taxon>
        <taxon>Streptophyta</taxon>
        <taxon>Embryophyta</taxon>
        <taxon>Tracheophyta</taxon>
        <taxon>Spermatophyta</taxon>
        <taxon>Magnoliopsida</taxon>
        <taxon>eudicotyledons</taxon>
        <taxon>Gunneridae</taxon>
        <taxon>Pentapetalae</taxon>
        <taxon>asterids</taxon>
        <taxon>lamiids</taxon>
        <taxon>Gentianales</taxon>
        <taxon>Rubiaceae</taxon>
        <taxon>Cinchonoideae</taxon>
        <taxon>Cinchoneae</taxon>
        <taxon>Cinchona</taxon>
    </lineage>
</organism>
<feature type="active site" description="Nucleophile" evidence="3">
    <location>
        <position position="196"/>
    </location>
</feature>
<dbReference type="FunFam" id="3.40.50.1820:FF:000126">
    <property type="entry name" value="Lipase"/>
    <property type="match status" value="1"/>
</dbReference>
<dbReference type="Proteomes" id="UP001630127">
    <property type="component" value="Unassembled WGS sequence"/>
</dbReference>
<reference evidence="6 7" key="1">
    <citation type="submission" date="2024-11" db="EMBL/GenBank/DDBJ databases">
        <title>A near-complete genome assembly of Cinchona calisaya.</title>
        <authorList>
            <person name="Lian D.C."/>
            <person name="Zhao X.W."/>
            <person name="Wei L."/>
        </authorList>
    </citation>
    <scope>NUCLEOTIDE SEQUENCE [LARGE SCALE GENOMIC DNA]</scope>
    <source>
        <tissue evidence="6">Nenye</tissue>
    </source>
</reference>
<proteinExistence type="inferred from homology"/>
<dbReference type="EMBL" id="JBJUIK010000012">
    <property type="protein sequence ID" value="KAL3509965.1"/>
    <property type="molecule type" value="Genomic_DNA"/>
</dbReference>
<dbReference type="PIRSF" id="PIRSF000862">
    <property type="entry name" value="Steryl_ester_lip"/>
    <property type="match status" value="1"/>
</dbReference>
<dbReference type="InterPro" id="IPR006693">
    <property type="entry name" value="AB_hydrolase_lipase"/>
</dbReference>
<dbReference type="InterPro" id="IPR029058">
    <property type="entry name" value="AB_hydrolase_fold"/>
</dbReference>
<keyword evidence="7" id="KW-1185">Reference proteome</keyword>
<feature type="active site" description="Charge relay system" evidence="3">
    <location>
        <position position="399"/>
    </location>
</feature>
<evidence type="ECO:0000313" key="6">
    <source>
        <dbReference type="EMBL" id="KAL3509965.1"/>
    </source>
</evidence>
<comment type="similarity">
    <text evidence="1 2">Belongs to the AB hydrolase superfamily. Lipase family.</text>
</comment>
<evidence type="ECO:0000256" key="2">
    <source>
        <dbReference type="PIRNR" id="PIRNR000862"/>
    </source>
</evidence>
<comment type="caution">
    <text evidence="6">The sequence shown here is derived from an EMBL/GenBank/DDBJ whole genome shotgun (WGS) entry which is preliminary data.</text>
</comment>
<dbReference type="Pfam" id="PF04083">
    <property type="entry name" value="Abhydro_lipase"/>
    <property type="match status" value="1"/>
</dbReference>
<feature type="signal peptide" evidence="4">
    <location>
        <begin position="1"/>
        <end position="36"/>
    </location>
</feature>
<keyword evidence="2" id="KW-0442">Lipid degradation</keyword>
<evidence type="ECO:0000313" key="7">
    <source>
        <dbReference type="Proteomes" id="UP001630127"/>
    </source>
</evidence>
<feature type="domain" description="Partial AB-hydrolase lipase" evidence="5">
    <location>
        <begin position="66"/>
        <end position="121"/>
    </location>
</feature>
<gene>
    <name evidence="6" type="ORF">ACH5RR_029366</name>
</gene>
<keyword evidence="4" id="KW-0732">Signal</keyword>
<keyword evidence="2" id="KW-0378">Hydrolase</keyword>
<dbReference type="GO" id="GO:0016042">
    <property type="term" value="P:lipid catabolic process"/>
    <property type="evidence" value="ECO:0007669"/>
    <property type="project" value="UniProtKB-KW"/>
</dbReference>
<keyword evidence="2" id="KW-0443">Lipid metabolism</keyword>
<dbReference type="InterPro" id="IPR025483">
    <property type="entry name" value="Lipase_euk"/>
</dbReference>
<dbReference type="PANTHER" id="PTHR11005">
    <property type="entry name" value="LYSOSOMAL ACID LIPASE-RELATED"/>
    <property type="match status" value="1"/>
</dbReference>
<name>A0ABD2YVB3_9GENT</name>
<evidence type="ECO:0000259" key="5">
    <source>
        <dbReference type="Pfam" id="PF04083"/>
    </source>
</evidence>
<sequence length="423" mass="46895">MVNSIVRNKLVPSHSMANILTTIALALLLCLSAVGAKTNLNTHSRGLSPSTIIPLVGQDGICNLVVEKQGYACEEHKVTTKDGYILSLQRIPEGRSGKSPNKIPVLLQHGLLMDAVSWMINSPDESLAFILADNGFDVWLSNTRGTNYSRGHTSIKPNDPSYWDWSWDELVAYDLPATVQYVHYQTGQKLHYVGHSLGTLIALAAFSQENLLNSIRAAALLSPIAYLAQMSSTLARTAADAFIAEDLYWLGIKEFAPRGEPAVKLLQDICKQPTNNCSNLMTSFTGPNCCVNSSKTDYFLEHEPQSTATKNLIHLAQMIRQGTIAMYDYGNADENNKHYGQPTPPVYDMARIPNNLPLFLGFGGQDYLSDVDDVQTLLDTLKDHDTDKLVLQYREDYAHADFVFGENAKQVVYDPLMAFFKLQ</sequence>
<dbReference type="AlphaFoldDB" id="A0ABD2YVB3"/>
<feature type="chain" id="PRO_5044742028" description="Lipase" evidence="4">
    <location>
        <begin position="37"/>
        <end position="423"/>
    </location>
</feature>
<evidence type="ECO:0000256" key="3">
    <source>
        <dbReference type="PIRSR" id="PIRSR000862-1"/>
    </source>
</evidence>
<protein>
    <recommendedName>
        <fullName evidence="2">Lipase</fullName>
    </recommendedName>
</protein>
<evidence type="ECO:0000256" key="4">
    <source>
        <dbReference type="SAM" id="SignalP"/>
    </source>
</evidence>
<accession>A0ABD2YVB3</accession>